<dbReference type="EMBL" id="JACOGF010000008">
    <property type="protein sequence ID" value="MBC3919171.1"/>
    <property type="molecule type" value="Genomic_DNA"/>
</dbReference>
<dbReference type="Pfam" id="PF03237">
    <property type="entry name" value="Terminase_6N"/>
    <property type="match status" value="1"/>
</dbReference>
<name>A0ABR6ZTF8_9BURK</name>
<protein>
    <recommendedName>
        <fullName evidence="3">Phage terminase large subunit-like protein</fullName>
    </recommendedName>
</protein>
<sequence length="494" mass="55865">MALSKDEELELIALLEQEQAARAVDDLAVYATMTLDVTPARHHALLIAELEAVERGELDMLIVTMPPGSAKSTYGSVVFPAWYLGRHPERCVIAASHTVELAERFGRRVRNLFGSNAHARAFPKSGLSAHSTAAGRWDTAQGGEYFAAGVGGSVTGRRADLAIIDDPVKSREDADSPTIREKQWAWWRDDMSTRLKPGAATVLIMTRWHEDDLAGRMIADLKQAGQRVKVLSLPMEAREDDALGRAIGEPLWPEWFTPQMLENAKREPRTWSALYQQEPRPVGGGEFKNEWLLYYQRQPATSNKVILVDPASGKSRTRGDFTSMWVVGRGADGNDYVLDGVRDRLNLTERTEALFTLVRRHRPAAVGYEQYGLQSDIEHIRIEQERQQYRFRILELGGATKKEDRIRRLIPSFQQGRLWLPASMKRQMANGQLRDIMGDFRNEYAAFPVGAHDDALDCLARKEEPAIRKFLLAPREEDEFEDEAFVPLDSEFNY</sequence>
<gene>
    <name evidence="1" type="ORF">H8L32_16890</name>
</gene>
<comment type="caution">
    <text evidence="1">The sequence shown here is derived from an EMBL/GenBank/DDBJ whole genome shotgun (WGS) entry which is preliminary data.</text>
</comment>
<evidence type="ECO:0000313" key="1">
    <source>
        <dbReference type="EMBL" id="MBC3919171.1"/>
    </source>
</evidence>
<accession>A0ABR6ZTF8</accession>
<reference evidence="1 2" key="1">
    <citation type="submission" date="2020-08" db="EMBL/GenBank/DDBJ databases">
        <title>Novel species isolated from subtropical streams in China.</title>
        <authorList>
            <person name="Lu H."/>
        </authorList>
    </citation>
    <scope>NUCLEOTIDE SEQUENCE [LARGE SCALE GENOMIC DNA]</scope>
    <source>
        <strain evidence="1 2">CY18W</strain>
    </source>
</reference>
<evidence type="ECO:0008006" key="3">
    <source>
        <dbReference type="Google" id="ProtNLM"/>
    </source>
</evidence>
<proteinExistence type="predicted"/>
<evidence type="ECO:0000313" key="2">
    <source>
        <dbReference type="Proteomes" id="UP000650424"/>
    </source>
</evidence>
<keyword evidence="2" id="KW-1185">Reference proteome</keyword>
<dbReference type="Gene3D" id="3.30.420.240">
    <property type="match status" value="1"/>
</dbReference>
<dbReference type="RefSeq" id="WP_186948434.1">
    <property type="nucleotide sequence ID" value="NZ_JACOGF010000008.1"/>
</dbReference>
<dbReference type="Proteomes" id="UP000650424">
    <property type="component" value="Unassembled WGS sequence"/>
</dbReference>
<organism evidence="1 2">
    <name type="scientific">Undibacterium hunanense</name>
    <dbReference type="NCBI Taxonomy" id="2762292"/>
    <lineage>
        <taxon>Bacteria</taxon>
        <taxon>Pseudomonadati</taxon>
        <taxon>Pseudomonadota</taxon>
        <taxon>Betaproteobacteria</taxon>
        <taxon>Burkholderiales</taxon>
        <taxon>Oxalobacteraceae</taxon>
        <taxon>Undibacterium</taxon>
    </lineage>
</organism>